<name>A0ABU0CU84_9BACI</name>
<dbReference type="PANTHER" id="PTHR35797:SF1">
    <property type="entry name" value="PROTEASE"/>
    <property type="match status" value="1"/>
</dbReference>
<evidence type="ECO:0000313" key="2">
    <source>
        <dbReference type="EMBL" id="MDQ0339969.1"/>
    </source>
</evidence>
<feature type="transmembrane region" description="Helical" evidence="1">
    <location>
        <begin position="66"/>
        <end position="89"/>
    </location>
</feature>
<evidence type="ECO:0008006" key="4">
    <source>
        <dbReference type="Google" id="ProtNLM"/>
    </source>
</evidence>
<organism evidence="2 3">
    <name type="scientific">Caldalkalibacillus uzonensis</name>
    <dbReference type="NCBI Taxonomy" id="353224"/>
    <lineage>
        <taxon>Bacteria</taxon>
        <taxon>Bacillati</taxon>
        <taxon>Bacillota</taxon>
        <taxon>Bacilli</taxon>
        <taxon>Bacillales</taxon>
        <taxon>Bacillaceae</taxon>
        <taxon>Caldalkalibacillus</taxon>
    </lineage>
</organism>
<feature type="transmembrane region" description="Helical" evidence="1">
    <location>
        <begin position="12"/>
        <end position="32"/>
    </location>
</feature>
<accession>A0ABU0CU84</accession>
<dbReference type="RefSeq" id="WP_307340773.1">
    <property type="nucleotide sequence ID" value="NZ_JAUSUQ010000010.1"/>
</dbReference>
<evidence type="ECO:0000256" key="1">
    <source>
        <dbReference type="SAM" id="Phobius"/>
    </source>
</evidence>
<keyword evidence="1" id="KW-0472">Membrane</keyword>
<sequence>MLFGHNYPEHRVIEVGMMIIFCVLHSILHTYIRFKSGSVVAASILHGTINALFGLPLIMIRGGNDLINGATGLSGFLATLVVILLILFYHGKIRKQPVAGSFKQTRI</sequence>
<dbReference type="Proteomes" id="UP001232445">
    <property type="component" value="Unassembled WGS sequence"/>
</dbReference>
<evidence type="ECO:0000313" key="3">
    <source>
        <dbReference type="Proteomes" id="UP001232445"/>
    </source>
</evidence>
<dbReference type="PANTHER" id="PTHR35797">
    <property type="entry name" value="PROTEASE-RELATED"/>
    <property type="match status" value="1"/>
</dbReference>
<keyword evidence="1" id="KW-1133">Transmembrane helix</keyword>
<reference evidence="2 3" key="1">
    <citation type="submission" date="2023-07" db="EMBL/GenBank/DDBJ databases">
        <title>Genomic Encyclopedia of Type Strains, Phase IV (KMG-IV): sequencing the most valuable type-strain genomes for metagenomic binning, comparative biology and taxonomic classification.</title>
        <authorList>
            <person name="Goeker M."/>
        </authorList>
    </citation>
    <scope>NUCLEOTIDE SEQUENCE [LARGE SCALE GENOMIC DNA]</scope>
    <source>
        <strain evidence="2 3">DSM 17740</strain>
    </source>
</reference>
<gene>
    <name evidence="2" type="ORF">J2S00_002764</name>
</gene>
<keyword evidence="1" id="KW-0812">Transmembrane</keyword>
<feature type="transmembrane region" description="Helical" evidence="1">
    <location>
        <begin position="39"/>
        <end position="60"/>
    </location>
</feature>
<dbReference type="InterPro" id="IPR042150">
    <property type="entry name" value="MmRce1-like"/>
</dbReference>
<comment type="caution">
    <text evidence="2">The sequence shown here is derived from an EMBL/GenBank/DDBJ whole genome shotgun (WGS) entry which is preliminary data.</text>
</comment>
<dbReference type="EMBL" id="JAUSUQ010000010">
    <property type="protein sequence ID" value="MDQ0339969.1"/>
    <property type="molecule type" value="Genomic_DNA"/>
</dbReference>
<keyword evidence="3" id="KW-1185">Reference proteome</keyword>
<proteinExistence type="predicted"/>
<protein>
    <recommendedName>
        <fullName evidence="4">CPBP family intramembrane metalloprotease</fullName>
    </recommendedName>
</protein>